<sequence>MSEDTIDDEVELIDLSHRAEIIAKDLNKLFEKCGNDIASADISNAADELSRLSTVLSDLVQAINAAKDQYTETFNQDLREICRQLESIFEDVEDCCQEVHKTAVGWLRKRKYVVKLHKHMEANIRTLIVMRTVLLHGIQYGLQKSEGRLAESAPHVLQEDHVILEAVFATRHAITDLKESPKKSHRHTSSNSSAEGSIDTPTFEPGAHGRNLSSATGVDVSPFEDVLPPSSSAGGKQRSNDDTLTQRFSKRGVRLAVHSSFLDHNAHDVPNALKRRWMHNARARNSSDQTNAGSISNAPLSTIAECNSTSSPDEVVGGEVDDPFSPDPTEGPSKGARQRLPAESSSEESTDANVSKAKKMSRTLLAMPMGKSISRAIRRLRSTNLNQSESKDKDNTEESEPDKSLDKSPDRSPDNSPEKSPTKSPSKRNSSDKTGWTYRFTKRFERPELTTPDYNKDSENMTMR</sequence>
<dbReference type="AlphaFoldDB" id="A0AAN6II34"/>
<feature type="region of interest" description="Disordered" evidence="1">
    <location>
        <begin position="303"/>
        <end position="464"/>
    </location>
</feature>
<name>A0AAN6II34_9EURO</name>
<protein>
    <submittedName>
        <fullName evidence="2">Uncharacterized protein</fullName>
    </submittedName>
</protein>
<evidence type="ECO:0000313" key="2">
    <source>
        <dbReference type="EMBL" id="KAI1618907.1"/>
    </source>
</evidence>
<organism evidence="2 3">
    <name type="scientific">Exophiala viscosa</name>
    <dbReference type="NCBI Taxonomy" id="2486360"/>
    <lineage>
        <taxon>Eukaryota</taxon>
        <taxon>Fungi</taxon>
        <taxon>Dikarya</taxon>
        <taxon>Ascomycota</taxon>
        <taxon>Pezizomycotina</taxon>
        <taxon>Eurotiomycetes</taxon>
        <taxon>Chaetothyriomycetidae</taxon>
        <taxon>Chaetothyriales</taxon>
        <taxon>Herpotrichiellaceae</taxon>
        <taxon>Exophiala</taxon>
    </lineage>
</organism>
<dbReference type="EMBL" id="MU404350">
    <property type="protein sequence ID" value="KAI1618907.1"/>
    <property type="molecule type" value="Genomic_DNA"/>
</dbReference>
<comment type="caution">
    <text evidence="2">The sequence shown here is derived from an EMBL/GenBank/DDBJ whole genome shotgun (WGS) entry which is preliminary data.</text>
</comment>
<feature type="region of interest" description="Disordered" evidence="1">
    <location>
        <begin position="177"/>
        <end position="243"/>
    </location>
</feature>
<feature type="compositionally biased region" description="Basic and acidic residues" evidence="1">
    <location>
        <begin position="442"/>
        <end position="464"/>
    </location>
</feature>
<accession>A0AAN6II34</accession>
<feature type="compositionally biased region" description="Basic and acidic residues" evidence="1">
    <location>
        <begin position="389"/>
        <end position="421"/>
    </location>
</feature>
<reference evidence="2" key="1">
    <citation type="journal article" date="2022" name="bioRxiv">
        <title>Deciphering the potential niche of two novel black yeast fungi from a biological soil crust based on their genomes, phenotypes, and melanin regulation.</title>
        <authorList>
            <consortium name="DOE Joint Genome Institute"/>
            <person name="Carr E.C."/>
            <person name="Barton Q."/>
            <person name="Grambo S."/>
            <person name="Sullivan M."/>
            <person name="Renfro C.M."/>
            <person name="Kuo A."/>
            <person name="Pangilinan J."/>
            <person name="Lipzen A."/>
            <person name="Keymanesh K."/>
            <person name="Savage E."/>
            <person name="Barry K."/>
            <person name="Grigoriev I.V."/>
            <person name="Riekhof W.R."/>
            <person name="Harris S.S."/>
        </authorList>
    </citation>
    <scope>NUCLEOTIDE SEQUENCE</scope>
    <source>
        <strain evidence="2">JF 03-4F</strain>
    </source>
</reference>
<feature type="compositionally biased region" description="Polar residues" evidence="1">
    <location>
        <begin position="303"/>
        <end position="312"/>
    </location>
</feature>
<proteinExistence type="predicted"/>
<dbReference type="Proteomes" id="UP001203852">
    <property type="component" value="Unassembled WGS sequence"/>
</dbReference>
<keyword evidence="3" id="KW-1185">Reference proteome</keyword>
<gene>
    <name evidence="2" type="ORF">EDD36DRAFT_45166</name>
</gene>
<evidence type="ECO:0000256" key="1">
    <source>
        <dbReference type="SAM" id="MobiDB-lite"/>
    </source>
</evidence>
<evidence type="ECO:0000313" key="3">
    <source>
        <dbReference type="Proteomes" id="UP001203852"/>
    </source>
</evidence>